<proteinExistence type="inferred from homology"/>
<gene>
    <name evidence="3" type="ORF">MIMGU_mgv1a011015mg</name>
</gene>
<protein>
    <submittedName>
        <fullName evidence="3">Uncharacterized protein</fullName>
    </submittedName>
</protein>
<keyword evidence="4" id="KW-1185">Reference proteome</keyword>
<evidence type="ECO:0000313" key="3">
    <source>
        <dbReference type="EMBL" id="EYU29960.1"/>
    </source>
</evidence>
<evidence type="ECO:0000256" key="2">
    <source>
        <dbReference type="SAM" id="MobiDB-lite"/>
    </source>
</evidence>
<feature type="compositionally biased region" description="Low complexity" evidence="2">
    <location>
        <begin position="257"/>
        <end position="269"/>
    </location>
</feature>
<dbReference type="AlphaFoldDB" id="A0A022QTZ3"/>
<dbReference type="InterPro" id="IPR005061">
    <property type="entry name" value="Ist1"/>
</dbReference>
<comment type="similarity">
    <text evidence="1">Belongs to the IST1 family.</text>
</comment>
<feature type="region of interest" description="Disordered" evidence="2">
    <location>
        <begin position="214"/>
        <end position="295"/>
    </location>
</feature>
<dbReference type="InterPro" id="IPR042277">
    <property type="entry name" value="IST1-like"/>
</dbReference>
<dbReference type="Gene3D" id="1.20.1260.60">
    <property type="entry name" value="Vacuolar protein sorting-associated protein Ist1"/>
    <property type="match status" value="1"/>
</dbReference>
<feature type="compositionally biased region" description="Basic and acidic residues" evidence="2">
    <location>
        <begin position="99"/>
        <end position="110"/>
    </location>
</feature>
<organism evidence="3 4">
    <name type="scientific">Erythranthe guttata</name>
    <name type="common">Yellow monkey flower</name>
    <name type="synonym">Mimulus guttatus</name>
    <dbReference type="NCBI Taxonomy" id="4155"/>
    <lineage>
        <taxon>Eukaryota</taxon>
        <taxon>Viridiplantae</taxon>
        <taxon>Streptophyta</taxon>
        <taxon>Embryophyta</taxon>
        <taxon>Tracheophyta</taxon>
        <taxon>Spermatophyta</taxon>
        <taxon>Magnoliopsida</taxon>
        <taxon>eudicotyledons</taxon>
        <taxon>Gunneridae</taxon>
        <taxon>Pentapetalae</taxon>
        <taxon>asterids</taxon>
        <taxon>lamiids</taxon>
        <taxon>Lamiales</taxon>
        <taxon>Phrymaceae</taxon>
        <taxon>Erythranthe</taxon>
    </lineage>
</organism>
<dbReference type="EMBL" id="KI631110">
    <property type="protein sequence ID" value="EYU29960.1"/>
    <property type="molecule type" value="Genomic_DNA"/>
</dbReference>
<dbReference type="PANTHER" id="PTHR12161">
    <property type="entry name" value="IST1 FAMILY MEMBER"/>
    <property type="match status" value="1"/>
</dbReference>
<feature type="region of interest" description="Disordered" evidence="2">
    <location>
        <begin position="169"/>
        <end position="191"/>
    </location>
</feature>
<sequence length="295" mass="32674">MGKKMDALLGRSFKTSKLKSTAALAVSRLSVLKNQRQARCSVVRSDVVEFLKTSNHDRALLRIIQKLSTRMPTLEDKTKVLKEIASDNNIDLHLDHESETTAENKEEYSQHKSTSPSSGQLLFDIPVVHSEGSERGSVGRKYKDVADAAQAAFESAAYAAAAARAAVELSRSESTDPPNHRPGKLSTAASFEEGRLVETEIKYEKIHPVLNTNNKRSFSDDNVKGDNVSSDEEGEIIKRRDGGIHFDESDHEDEQKSSSINQDNINNNNPAAFGVEPLNFNRRPISVRNRRSSGR</sequence>
<dbReference type="PANTHER" id="PTHR12161:SF16">
    <property type="entry name" value="REGULATOR OF VPS4 ACTIVITY IN THE MVB PATHWAY PROTEIN"/>
    <property type="match status" value="1"/>
</dbReference>
<dbReference type="GO" id="GO:0015031">
    <property type="term" value="P:protein transport"/>
    <property type="evidence" value="ECO:0007669"/>
    <property type="project" value="InterPro"/>
</dbReference>
<dbReference type="STRING" id="4155.A0A022QTZ3"/>
<reference evidence="3 4" key="1">
    <citation type="journal article" date="2013" name="Proc. Natl. Acad. Sci. U.S.A.">
        <title>Fine-scale variation in meiotic recombination in Mimulus inferred from population shotgun sequencing.</title>
        <authorList>
            <person name="Hellsten U."/>
            <person name="Wright K.M."/>
            <person name="Jenkins J."/>
            <person name="Shu S."/>
            <person name="Yuan Y."/>
            <person name="Wessler S.R."/>
            <person name="Schmutz J."/>
            <person name="Willis J.H."/>
            <person name="Rokhsar D.S."/>
        </authorList>
    </citation>
    <scope>NUCLEOTIDE SEQUENCE [LARGE SCALE GENOMIC DNA]</scope>
    <source>
        <strain evidence="4">cv. DUN x IM62</strain>
    </source>
</reference>
<feature type="compositionally biased region" description="Basic and acidic residues" evidence="2">
    <location>
        <begin position="235"/>
        <end position="256"/>
    </location>
</feature>
<feature type="region of interest" description="Disordered" evidence="2">
    <location>
        <begin position="99"/>
        <end position="121"/>
    </location>
</feature>
<feature type="compositionally biased region" description="Polar residues" evidence="2">
    <location>
        <begin position="111"/>
        <end position="120"/>
    </location>
</feature>
<accession>A0A022QTZ3</accession>
<dbReference type="Proteomes" id="UP000030748">
    <property type="component" value="Unassembled WGS sequence"/>
</dbReference>
<evidence type="ECO:0000256" key="1">
    <source>
        <dbReference type="ARBA" id="ARBA00005536"/>
    </source>
</evidence>
<name>A0A022QTZ3_ERYGU</name>
<dbReference type="eggNOG" id="KOG2027">
    <property type="taxonomic scope" value="Eukaryota"/>
</dbReference>
<evidence type="ECO:0000313" key="4">
    <source>
        <dbReference type="Proteomes" id="UP000030748"/>
    </source>
</evidence>